<evidence type="ECO:0000256" key="8">
    <source>
        <dbReference type="ARBA" id="ARBA00023186"/>
    </source>
</evidence>
<dbReference type="Proteomes" id="UP000676409">
    <property type="component" value="Chromosome"/>
</dbReference>
<comment type="similarity">
    <text evidence="11">Belongs to the PpiD chaperone family.</text>
</comment>
<keyword evidence="14" id="KW-0697">Rotamase</keyword>
<feature type="region of interest" description="Disordered" evidence="15">
    <location>
        <begin position="624"/>
        <end position="644"/>
    </location>
</feature>
<keyword evidence="7 16" id="KW-0472">Membrane</keyword>
<proteinExistence type="inferred from homology"/>
<evidence type="ECO:0000256" key="2">
    <source>
        <dbReference type="ARBA" id="ARBA00018370"/>
    </source>
</evidence>
<protein>
    <recommendedName>
        <fullName evidence="2">Parvulin-like PPIase</fullName>
    </recommendedName>
    <alternativeName>
        <fullName evidence="9">Peptidyl-prolyl cis-trans isomerase plp</fullName>
    </alternativeName>
    <alternativeName>
        <fullName evidence="12">Periplasmic chaperone PpiD</fullName>
    </alternativeName>
    <alternativeName>
        <fullName evidence="13">Periplasmic folding chaperone</fullName>
    </alternativeName>
    <alternativeName>
        <fullName evidence="10">Rotamase plp</fullName>
    </alternativeName>
</protein>
<dbReference type="InterPro" id="IPR027304">
    <property type="entry name" value="Trigger_fact/SurA_dom_sf"/>
</dbReference>
<evidence type="ECO:0000256" key="5">
    <source>
        <dbReference type="ARBA" id="ARBA00022692"/>
    </source>
</evidence>
<keyword evidence="4" id="KW-0997">Cell inner membrane</keyword>
<organism evidence="18 19">
    <name type="scientific">Phenylobacterium montanum</name>
    <dbReference type="NCBI Taxonomy" id="2823693"/>
    <lineage>
        <taxon>Bacteria</taxon>
        <taxon>Pseudomonadati</taxon>
        <taxon>Pseudomonadota</taxon>
        <taxon>Alphaproteobacteria</taxon>
        <taxon>Caulobacterales</taxon>
        <taxon>Caulobacteraceae</taxon>
        <taxon>Phenylobacterium</taxon>
    </lineage>
</organism>
<dbReference type="InterPro" id="IPR000297">
    <property type="entry name" value="PPIase_PpiC"/>
</dbReference>
<feature type="transmembrane region" description="Helical" evidence="16">
    <location>
        <begin position="12"/>
        <end position="30"/>
    </location>
</feature>
<dbReference type="AlphaFoldDB" id="A0A975G210"/>
<evidence type="ECO:0000256" key="3">
    <source>
        <dbReference type="ARBA" id="ARBA00022475"/>
    </source>
</evidence>
<dbReference type="RefSeq" id="WP_211938591.1">
    <property type="nucleotide sequence ID" value="NZ_CP073078.1"/>
</dbReference>
<reference evidence="18" key="1">
    <citation type="submission" date="2021-04" db="EMBL/GenBank/DDBJ databases">
        <title>The complete genome sequence of Caulobacter sp. S6.</title>
        <authorList>
            <person name="Tang Y."/>
            <person name="Ouyang W."/>
            <person name="Liu Q."/>
            <person name="Huang B."/>
            <person name="Guo Z."/>
            <person name="Lei P."/>
        </authorList>
    </citation>
    <scope>NUCLEOTIDE SEQUENCE</scope>
    <source>
        <strain evidence="18">S6</strain>
    </source>
</reference>
<evidence type="ECO:0000313" key="18">
    <source>
        <dbReference type="EMBL" id="QUD88541.1"/>
    </source>
</evidence>
<dbReference type="PANTHER" id="PTHR47529">
    <property type="entry name" value="PEPTIDYL-PROLYL CIS-TRANS ISOMERASE D"/>
    <property type="match status" value="1"/>
</dbReference>
<dbReference type="SUPFAM" id="SSF54534">
    <property type="entry name" value="FKBP-like"/>
    <property type="match status" value="1"/>
</dbReference>
<dbReference type="PANTHER" id="PTHR47529:SF1">
    <property type="entry name" value="PERIPLASMIC CHAPERONE PPID"/>
    <property type="match status" value="1"/>
</dbReference>
<evidence type="ECO:0000259" key="17">
    <source>
        <dbReference type="PROSITE" id="PS50198"/>
    </source>
</evidence>
<dbReference type="KEGG" id="caul:KCG34_01205"/>
<dbReference type="InterPro" id="IPR046357">
    <property type="entry name" value="PPIase_dom_sf"/>
</dbReference>
<gene>
    <name evidence="18" type="ORF">KCG34_01205</name>
</gene>
<keyword evidence="6 16" id="KW-1133">Transmembrane helix</keyword>
<dbReference type="InterPro" id="IPR052029">
    <property type="entry name" value="PpiD_chaperone"/>
</dbReference>
<dbReference type="EMBL" id="CP073078">
    <property type="protein sequence ID" value="QUD88541.1"/>
    <property type="molecule type" value="Genomic_DNA"/>
</dbReference>
<keyword evidence="3" id="KW-1003">Cell membrane</keyword>
<keyword evidence="5 16" id="KW-0812">Transmembrane</keyword>
<name>A0A975G210_9CAUL</name>
<evidence type="ECO:0000256" key="9">
    <source>
        <dbReference type="ARBA" id="ARBA00030642"/>
    </source>
</evidence>
<evidence type="ECO:0000256" key="11">
    <source>
        <dbReference type="ARBA" id="ARBA00038408"/>
    </source>
</evidence>
<sequence>MLAAFRNFAKSPFAVVLLSLLIVSFAIWGIRDVFHGRISNAVVTAGSREVTPAEFKRMFNLGLKQIEQRQGQPVSLQDAVAGGFDQQILNDLSGAEAFDEFVHRMGVIPADSLVGDAIAKQPDFFNKITGRFDKDAYQRTLAENDLTPDKFETIERDQIAENHLAAGIGAGLRAPKTYGAMVAGYEFESRNLTFFMLSPGNVAKPEPPTDAQLQAFLNAHAAALKLPERRVLSVVRFSAQAMAGSMPADPAAVEKLYNFRKDTASTPEKRSLVQIPVKDAAAAAAVVAKLNQGQDPAAVAKSINVSPISYQETAQSGVADPKVADAAFAMKAGEVKGPIQGALGLAVVKVTDIKPAHQATLEEMRPTLEAQVKKDAAGQKVFDAVQKYQDSHASGSNLAEAAKASGGVVMQIGPITAEGMNPSDAGGAPPQGLTPKLLSEAFKLPQGGETDMENEASGEYFAVRVEKVIPPSVPALAEIKPRLMQAYMIDQITSRLQAKADEALARLKKGETMEAIAASMGAQAQHAQGLTRATLGQNRALGPEAAGKILAAKAGETFSTLTAQAIMVARLDSIQAPPAAQMAPLVLRGEQPLSQQLFDDMGQLMRSAAIAKIKPTIDQARAREALGLSADTTPASSGKGTPKS</sequence>
<evidence type="ECO:0000256" key="4">
    <source>
        <dbReference type="ARBA" id="ARBA00022519"/>
    </source>
</evidence>
<evidence type="ECO:0000256" key="15">
    <source>
        <dbReference type="SAM" id="MobiDB-lite"/>
    </source>
</evidence>
<evidence type="ECO:0000256" key="12">
    <source>
        <dbReference type="ARBA" id="ARBA00040743"/>
    </source>
</evidence>
<evidence type="ECO:0000313" key="19">
    <source>
        <dbReference type="Proteomes" id="UP000676409"/>
    </source>
</evidence>
<dbReference type="Pfam" id="PF13145">
    <property type="entry name" value="Rotamase_2"/>
    <property type="match status" value="1"/>
</dbReference>
<keyword evidence="14 18" id="KW-0413">Isomerase</keyword>
<accession>A0A975G210</accession>
<keyword evidence="19" id="KW-1185">Reference proteome</keyword>
<comment type="subcellular location">
    <subcellularLocation>
        <location evidence="1">Cell inner membrane</location>
        <topology evidence="1">Single-pass type II membrane protein</topology>
        <orientation evidence="1">Periplasmic side</orientation>
    </subcellularLocation>
</comment>
<dbReference type="GO" id="GO:0003755">
    <property type="term" value="F:peptidyl-prolyl cis-trans isomerase activity"/>
    <property type="evidence" value="ECO:0007669"/>
    <property type="project" value="UniProtKB-KW"/>
</dbReference>
<dbReference type="PROSITE" id="PS50198">
    <property type="entry name" value="PPIC_PPIASE_2"/>
    <property type="match status" value="1"/>
</dbReference>
<evidence type="ECO:0000256" key="10">
    <source>
        <dbReference type="ARBA" id="ARBA00031484"/>
    </source>
</evidence>
<dbReference type="SUPFAM" id="SSF109998">
    <property type="entry name" value="Triger factor/SurA peptide-binding domain-like"/>
    <property type="match status" value="1"/>
</dbReference>
<evidence type="ECO:0000256" key="14">
    <source>
        <dbReference type="PROSITE-ProRule" id="PRU00278"/>
    </source>
</evidence>
<dbReference type="Gene3D" id="3.10.50.40">
    <property type="match status" value="1"/>
</dbReference>
<feature type="domain" description="PpiC" evidence="17">
    <location>
        <begin position="267"/>
        <end position="352"/>
    </location>
</feature>
<evidence type="ECO:0000256" key="16">
    <source>
        <dbReference type="SAM" id="Phobius"/>
    </source>
</evidence>
<dbReference type="Pfam" id="PF13624">
    <property type="entry name" value="SurA_N_3"/>
    <property type="match status" value="1"/>
</dbReference>
<keyword evidence="8" id="KW-0143">Chaperone</keyword>
<feature type="compositionally biased region" description="Polar residues" evidence="15">
    <location>
        <begin position="630"/>
        <end position="644"/>
    </location>
</feature>
<evidence type="ECO:0000256" key="7">
    <source>
        <dbReference type="ARBA" id="ARBA00023136"/>
    </source>
</evidence>
<evidence type="ECO:0000256" key="6">
    <source>
        <dbReference type="ARBA" id="ARBA00022989"/>
    </source>
</evidence>
<dbReference type="GO" id="GO:0005886">
    <property type="term" value="C:plasma membrane"/>
    <property type="evidence" value="ECO:0007669"/>
    <property type="project" value="UniProtKB-SubCell"/>
</dbReference>
<evidence type="ECO:0000256" key="1">
    <source>
        <dbReference type="ARBA" id="ARBA00004382"/>
    </source>
</evidence>
<evidence type="ECO:0000256" key="13">
    <source>
        <dbReference type="ARBA" id="ARBA00042775"/>
    </source>
</evidence>